<proteinExistence type="inferred from homology"/>
<dbReference type="Gene3D" id="3.30.300.130">
    <property type="entry name" value="Fe-S cluster assembly (FSCA)"/>
    <property type="match status" value="1"/>
</dbReference>
<reference evidence="3" key="2">
    <citation type="submission" date="2021-04" db="EMBL/GenBank/DDBJ databases">
        <authorList>
            <person name="Zhang T."/>
            <person name="Zhang Y."/>
            <person name="Lu D."/>
            <person name="Zuo D."/>
            <person name="Du Z."/>
        </authorList>
    </citation>
    <scope>NUCLEOTIDE SEQUENCE</scope>
    <source>
        <strain evidence="3">JR1</strain>
    </source>
</reference>
<dbReference type="EMBL" id="JAGTAR010000002">
    <property type="protein sequence ID" value="MBR8534346.1"/>
    <property type="molecule type" value="Genomic_DNA"/>
</dbReference>
<feature type="domain" description="NIF system FeS cluster assembly NifU C-terminal" evidence="2">
    <location>
        <begin position="12"/>
        <end position="78"/>
    </location>
</feature>
<accession>A0A941ITJ7</accession>
<comment type="similarity">
    <text evidence="1">Belongs to the NifU family.</text>
</comment>
<evidence type="ECO:0000313" key="4">
    <source>
        <dbReference type="Proteomes" id="UP000679220"/>
    </source>
</evidence>
<sequence>MGEDKLELTQQVEAALEEIRPYLKGDGGDISLVEITDDFVVKVRLEGSCDGCPLSMQTLKGGVEMVVKKSVPQIVEVIAVDN</sequence>
<dbReference type="AlphaFoldDB" id="A0A941ITJ7"/>
<dbReference type="SUPFAM" id="SSF117916">
    <property type="entry name" value="Fe-S cluster assembly (FSCA) domain-like"/>
    <property type="match status" value="1"/>
</dbReference>
<dbReference type="PANTHER" id="PTHR11178">
    <property type="entry name" value="IRON-SULFUR CLUSTER SCAFFOLD PROTEIN NFU-RELATED"/>
    <property type="match status" value="1"/>
</dbReference>
<gene>
    <name evidence="3" type="ORF">KDU71_02155</name>
</gene>
<reference evidence="3" key="1">
    <citation type="journal article" date="2018" name="Int. J. Syst. Evol. Microbiol.">
        <title>Carboxylicivirga sediminis sp. nov., isolated from coastal sediment.</title>
        <authorList>
            <person name="Wang F.Q."/>
            <person name="Ren L.H."/>
            <person name="Zou R.J."/>
            <person name="Sun Y.Z."/>
            <person name="Liu X.J."/>
            <person name="Jiang F."/>
            <person name="Liu L.J."/>
        </authorList>
    </citation>
    <scope>NUCLEOTIDE SEQUENCE</scope>
    <source>
        <strain evidence="3">JR1</strain>
    </source>
</reference>
<dbReference type="GO" id="GO:0005506">
    <property type="term" value="F:iron ion binding"/>
    <property type="evidence" value="ECO:0007669"/>
    <property type="project" value="InterPro"/>
</dbReference>
<dbReference type="PANTHER" id="PTHR11178:SF1">
    <property type="entry name" value="NFU1 IRON-SULFUR CLUSTER SCAFFOLD HOMOLOG, MITOCHONDRIAL"/>
    <property type="match status" value="1"/>
</dbReference>
<evidence type="ECO:0000259" key="2">
    <source>
        <dbReference type="Pfam" id="PF01106"/>
    </source>
</evidence>
<organism evidence="3 4">
    <name type="scientific">Carboxylicivirga sediminis</name>
    <dbReference type="NCBI Taxonomy" id="2006564"/>
    <lineage>
        <taxon>Bacteria</taxon>
        <taxon>Pseudomonadati</taxon>
        <taxon>Bacteroidota</taxon>
        <taxon>Bacteroidia</taxon>
        <taxon>Marinilabiliales</taxon>
        <taxon>Marinilabiliaceae</taxon>
        <taxon>Carboxylicivirga</taxon>
    </lineage>
</organism>
<dbReference type="Proteomes" id="UP000679220">
    <property type="component" value="Unassembled WGS sequence"/>
</dbReference>
<name>A0A941ITJ7_9BACT</name>
<evidence type="ECO:0000313" key="3">
    <source>
        <dbReference type="EMBL" id="MBR8534346.1"/>
    </source>
</evidence>
<keyword evidence="4" id="KW-1185">Reference proteome</keyword>
<dbReference type="Pfam" id="PF01106">
    <property type="entry name" value="NifU"/>
    <property type="match status" value="1"/>
</dbReference>
<dbReference type="RefSeq" id="WP_212188252.1">
    <property type="nucleotide sequence ID" value="NZ_JAGTAR010000002.1"/>
</dbReference>
<protein>
    <submittedName>
        <fullName evidence="3">NifU family protein</fullName>
    </submittedName>
</protein>
<dbReference type="GO" id="GO:0016226">
    <property type="term" value="P:iron-sulfur cluster assembly"/>
    <property type="evidence" value="ECO:0007669"/>
    <property type="project" value="InterPro"/>
</dbReference>
<dbReference type="InterPro" id="IPR001075">
    <property type="entry name" value="NIF_FeS_clus_asmbl_NifU_C"/>
</dbReference>
<dbReference type="InterPro" id="IPR034904">
    <property type="entry name" value="FSCA_dom_sf"/>
</dbReference>
<evidence type="ECO:0000256" key="1">
    <source>
        <dbReference type="ARBA" id="ARBA00006420"/>
    </source>
</evidence>
<comment type="caution">
    <text evidence="3">The sequence shown here is derived from an EMBL/GenBank/DDBJ whole genome shotgun (WGS) entry which is preliminary data.</text>
</comment>
<dbReference type="GO" id="GO:0051536">
    <property type="term" value="F:iron-sulfur cluster binding"/>
    <property type="evidence" value="ECO:0007669"/>
    <property type="project" value="InterPro"/>
</dbReference>